<proteinExistence type="predicted"/>
<reference evidence="1 2" key="1">
    <citation type="submission" date="2014-06" db="EMBL/GenBank/DDBJ databases">
        <title>Whole Genome Sequences of Three Symbiotic Endozoicomonas Bacteria.</title>
        <authorList>
            <person name="Neave M.J."/>
            <person name="Apprill A."/>
            <person name="Voolstra C.R."/>
        </authorList>
    </citation>
    <scope>NUCLEOTIDE SEQUENCE [LARGE SCALE GENOMIC DNA]</scope>
    <source>
        <strain evidence="1 2">LMG 24815</strain>
    </source>
</reference>
<evidence type="ECO:0000313" key="2">
    <source>
        <dbReference type="Proteomes" id="UP000028006"/>
    </source>
</evidence>
<name>A0A081N7A2_9GAMM</name>
<keyword evidence="2" id="KW-1185">Reference proteome</keyword>
<dbReference type="EMBL" id="JOKG01000002">
    <property type="protein sequence ID" value="KEQ14325.1"/>
    <property type="molecule type" value="Genomic_DNA"/>
</dbReference>
<gene>
    <name evidence="1" type="ORF">GZ77_07940</name>
</gene>
<dbReference type="AlphaFoldDB" id="A0A081N7A2"/>
<protein>
    <submittedName>
        <fullName evidence="1">Uncharacterized protein</fullName>
    </submittedName>
</protein>
<organism evidence="1 2">
    <name type="scientific">Endozoicomonas montiporae</name>
    <dbReference type="NCBI Taxonomy" id="1027273"/>
    <lineage>
        <taxon>Bacteria</taxon>
        <taxon>Pseudomonadati</taxon>
        <taxon>Pseudomonadota</taxon>
        <taxon>Gammaproteobacteria</taxon>
        <taxon>Oceanospirillales</taxon>
        <taxon>Endozoicomonadaceae</taxon>
        <taxon>Endozoicomonas</taxon>
    </lineage>
</organism>
<comment type="caution">
    <text evidence="1">The sequence shown here is derived from an EMBL/GenBank/DDBJ whole genome shotgun (WGS) entry which is preliminary data.</text>
</comment>
<accession>A0A081N7A2</accession>
<sequence length="65" mass="7313">MQTAELIMKYQHRIPAQHHPKNALSTTIQGDKGDQYNKLKPLLKASSSIPAARQDDSTCFVRGYN</sequence>
<evidence type="ECO:0000313" key="1">
    <source>
        <dbReference type="EMBL" id="KEQ14325.1"/>
    </source>
</evidence>
<dbReference type="Proteomes" id="UP000028006">
    <property type="component" value="Unassembled WGS sequence"/>
</dbReference>